<dbReference type="PANTHER" id="PTHR43135:SF3">
    <property type="entry name" value="ALPHA-D-RIBOSE 1-METHYLPHOSPHONATE 5-TRIPHOSPHATE DIPHOSPHATASE"/>
    <property type="match status" value="1"/>
</dbReference>
<reference evidence="2 3" key="1">
    <citation type="submission" date="2016-10" db="EMBL/GenBank/DDBJ databases">
        <authorList>
            <person name="de Groot N.N."/>
        </authorList>
    </citation>
    <scope>NUCLEOTIDE SEQUENCE [LARGE SCALE GENOMIC DNA]</scope>
    <source>
        <strain evidence="2 3">U95</strain>
    </source>
</reference>
<dbReference type="EMBL" id="FMWG01000002">
    <property type="protein sequence ID" value="SCZ52820.1"/>
    <property type="molecule type" value="Genomic_DNA"/>
</dbReference>
<evidence type="ECO:0000259" key="1">
    <source>
        <dbReference type="Pfam" id="PF07969"/>
    </source>
</evidence>
<evidence type="ECO:0000313" key="2">
    <source>
        <dbReference type="EMBL" id="SCZ52820.1"/>
    </source>
</evidence>
<organism evidence="2 3">
    <name type="scientific">Epibacterium ulvae</name>
    <dbReference type="NCBI Taxonomy" id="1156985"/>
    <lineage>
        <taxon>Bacteria</taxon>
        <taxon>Pseudomonadati</taxon>
        <taxon>Pseudomonadota</taxon>
        <taxon>Alphaproteobacteria</taxon>
        <taxon>Rhodobacterales</taxon>
        <taxon>Roseobacteraceae</taxon>
        <taxon>Epibacterium</taxon>
    </lineage>
</organism>
<dbReference type="InterPro" id="IPR013108">
    <property type="entry name" value="Amidohydro_3"/>
</dbReference>
<accession>A0A1G5PU99</accession>
<dbReference type="GO" id="GO:0016810">
    <property type="term" value="F:hydrolase activity, acting on carbon-nitrogen (but not peptide) bonds"/>
    <property type="evidence" value="ECO:0007669"/>
    <property type="project" value="InterPro"/>
</dbReference>
<keyword evidence="3" id="KW-1185">Reference proteome</keyword>
<dbReference type="InterPro" id="IPR011059">
    <property type="entry name" value="Metal-dep_hydrolase_composite"/>
</dbReference>
<dbReference type="SUPFAM" id="SSF51556">
    <property type="entry name" value="Metallo-dependent hydrolases"/>
    <property type="match status" value="1"/>
</dbReference>
<dbReference type="InterPro" id="IPR051781">
    <property type="entry name" value="Metallo-dep_Hydrolase"/>
</dbReference>
<protein>
    <submittedName>
        <fullName evidence="2">Alpha-D-ribose 1-methylphosphonate 5-triphosphate diphosphatase</fullName>
    </submittedName>
</protein>
<gene>
    <name evidence="2" type="ORF">SAMN04488118_10248</name>
</gene>
<dbReference type="Gene3D" id="3.20.20.140">
    <property type="entry name" value="Metal-dependent hydrolases"/>
    <property type="match status" value="1"/>
</dbReference>
<dbReference type="AlphaFoldDB" id="A0A1G5PU99"/>
<dbReference type="GO" id="GO:0019700">
    <property type="term" value="P:organic phosphonate catabolic process"/>
    <property type="evidence" value="ECO:0007669"/>
    <property type="project" value="InterPro"/>
</dbReference>
<sequence>MGAIPAPDSKRSLGDVMDGATRYMANLELTLTGADVLHETGLERASSLTFSDGVIQAEQVKRQVDLSGYIVVPGIVDVHGDGFERHLAPRRGAMKQMDEGVLAAEAELAANGISTAVLAQFYSWEGGLRAPDYAAQVFAAIKSVRSNVVTDLMAQLRFETHMLDDYADLPAKVQDWGVPYVVLNDHLPHERLAAGKKPPRMVGQALKAGRNPDVHLAMMQDMHRRRDDVPAALDDLCAVLAKQGLRLGSHDDQSADMRAKWRARGVTISEFPETLEAAEAARVGGDHIILGAPNVVRGGSHNGNVSALELISMGLCDALASDYHYPSPRRAALMLARSGLLDLAGAWKLISQGPADVLGLNDRGILAPGKRADLLILEKESYRVSATLSKGRVSYLTGDLAARFMQ</sequence>
<dbReference type="InterPro" id="IPR032466">
    <property type="entry name" value="Metal_Hydrolase"/>
</dbReference>
<dbReference type="PIRSF" id="PIRSF038971">
    <property type="entry name" value="PhnM"/>
    <property type="match status" value="1"/>
</dbReference>
<proteinExistence type="predicted"/>
<dbReference type="STRING" id="1156985.SAMN04488118_10248"/>
<dbReference type="Pfam" id="PF07969">
    <property type="entry name" value="Amidohydro_3"/>
    <property type="match status" value="1"/>
</dbReference>
<dbReference type="InterPro" id="IPR012696">
    <property type="entry name" value="PhnM"/>
</dbReference>
<dbReference type="Proteomes" id="UP000198767">
    <property type="component" value="Unassembled WGS sequence"/>
</dbReference>
<dbReference type="NCBIfam" id="NF011987">
    <property type="entry name" value="PRK15446.2-3"/>
    <property type="match status" value="1"/>
</dbReference>
<name>A0A1G5PU99_9RHOB</name>
<dbReference type="PANTHER" id="PTHR43135">
    <property type="entry name" value="ALPHA-D-RIBOSE 1-METHYLPHOSPHONATE 5-TRIPHOSPHATE DIPHOSPHATASE"/>
    <property type="match status" value="1"/>
</dbReference>
<dbReference type="SUPFAM" id="SSF51338">
    <property type="entry name" value="Composite domain of metallo-dependent hydrolases"/>
    <property type="match status" value="1"/>
</dbReference>
<feature type="domain" description="Amidohydrolase 3" evidence="1">
    <location>
        <begin position="200"/>
        <end position="387"/>
    </location>
</feature>
<evidence type="ECO:0000313" key="3">
    <source>
        <dbReference type="Proteomes" id="UP000198767"/>
    </source>
</evidence>